<evidence type="ECO:0000313" key="2">
    <source>
        <dbReference type="EMBL" id="KZV83583.1"/>
    </source>
</evidence>
<dbReference type="InParanoid" id="A0A165D0V3"/>
<feature type="transmembrane region" description="Helical" evidence="1">
    <location>
        <begin position="6"/>
        <end position="24"/>
    </location>
</feature>
<feature type="transmembrane region" description="Helical" evidence="1">
    <location>
        <begin position="36"/>
        <end position="59"/>
    </location>
</feature>
<keyword evidence="1" id="KW-0472">Membrane</keyword>
<feature type="transmembrane region" description="Helical" evidence="1">
    <location>
        <begin position="95"/>
        <end position="116"/>
    </location>
</feature>
<sequence>MGIFYSGLAMGGLAAIMGVVRLFLTLPGRKKASSSLPPANVGLGMAIAPPAFGMIFFIAQTVAVSRLRGPEILDRSQLVCVFGVRVPFILRNGHYLILIIPLVVVFFLSVYLTIRVRATLNTGSKWSWRQALRTENGAWFAVLMRIIIFEVLCGIGAILLDTVQSGNQVFHLLAEAVGGLLPLAAFLVFGTTERVRGALFSCCISVRKENLKVEKADSPA</sequence>
<organism evidence="2 3">
    <name type="scientific">Exidia glandulosa HHB12029</name>
    <dbReference type="NCBI Taxonomy" id="1314781"/>
    <lineage>
        <taxon>Eukaryota</taxon>
        <taxon>Fungi</taxon>
        <taxon>Dikarya</taxon>
        <taxon>Basidiomycota</taxon>
        <taxon>Agaricomycotina</taxon>
        <taxon>Agaricomycetes</taxon>
        <taxon>Auriculariales</taxon>
        <taxon>Exidiaceae</taxon>
        <taxon>Exidia</taxon>
    </lineage>
</organism>
<protein>
    <submittedName>
        <fullName evidence="2">Uncharacterized protein</fullName>
    </submittedName>
</protein>
<gene>
    <name evidence="2" type="ORF">EXIGLDRAFT_309555</name>
</gene>
<proteinExistence type="predicted"/>
<name>A0A165D0V3_EXIGL</name>
<feature type="transmembrane region" description="Helical" evidence="1">
    <location>
        <begin position="172"/>
        <end position="190"/>
    </location>
</feature>
<keyword evidence="1" id="KW-1133">Transmembrane helix</keyword>
<reference evidence="2 3" key="1">
    <citation type="journal article" date="2016" name="Mol. Biol. Evol.">
        <title>Comparative Genomics of Early-Diverging Mushroom-Forming Fungi Provides Insights into the Origins of Lignocellulose Decay Capabilities.</title>
        <authorList>
            <person name="Nagy L.G."/>
            <person name="Riley R."/>
            <person name="Tritt A."/>
            <person name="Adam C."/>
            <person name="Daum C."/>
            <person name="Floudas D."/>
            <person name="Sun H."/>
            <person name="Yadav J.S."/>
            <person name="Pangilinan J."/>
            <person name="Larsson K.H."/>
            <person name="Matsuura K."/>
            <person name="Barry K."/>
            <person name="Labutti K."/>
            <person name="Kuo R."/>
            <person name="Ohm R.A."/>
            <person name="Bhattacharya S.S."/>
            <person name="Shirouzu T."/>
            <person name="Yoshinaga Y."/>
            <person name="Martin F.M."/>
            <person name="Grigoriev I.V."/>
            <person name="Hibbett D.S."/>
        </authorList>
    </citation>
    <scope>NUCLEOTIDE SEQUENCE [LARGE SCALE GENOMIC DNA]</scope>
    <source>
        <strain evidence="2 3">HHB12029</strain>
    </source>
</reference>
<dbReference type="AlphaFoldDB" id="A0A165D0V3"/>
<keyword evidence="3" id="KW-1185">Reference proteome</keyword>
<evidence type="ECO:0000313" key="3">
    <source>
        <dbReference type="Proteomes" id="UP000077266"/>
    </source>
</evidence>
<accession>A0A165D0V3</accession>
<dbReference type="EMBL" id="KV426264">
    <property type="protein sequence ID" value="KZV83583.1"/>
    <property type="molecule type" value="Genomic_DNA"/>
</dbReference>
<feature type="transmembrane region" description="Helical" evidence="1">
    <location>
        <begin position="137"/>
        <end position="160"/>
    </location>
</feature>
<dbReference type="Proteomes" id="UP000077266">
    <property type="component" value="Unassembled WGS sequence"/>
</dbReference>
<evidence type="ECO:0000256" key="1">
    <source>
        <dbReference type="SAM" id="Phobius"/>
    </source>
</evidence>
<keyword evidence="1" id="KW-0812">Transmembrane</keyword>
<dbReference type="OrthoDB" id="3259067at2759"/>